<evidence type="ECO:0008006" key="3">
    <source>
        <dbReference type="Google" id="ProtNLM"/>
    </source>
</evidence>
<organism evidence="1 2">
    <name type="scientific">Enhygromyxa salina</name>
    <dbReference type="NCBI Taxonomy" id="215803"/>
    <lineage>
        <taxon>Bacteria</taxon>
        <taxon>Pseudomonadati</taxon>
        <taxon>Myxococcota</taxon>
        <taxon>Polyangia</taxon>
        <taxon>Nannocystales</taxon>
        <taxon>Nannocystaceae</taxon>
        <taxon>Enhygromyxa</taxon>
    </lineage>
</organism>
<protein>
    <recommendedName>
        <fullName evidence="3">TonB C-terminal domain-containing protein</fullName>
    </recommendedName>
</protein>
<dbReference type="SUPFAM" id="SSF74653">
    <property type="entry name" value="TolA/TonB C-terminal domain"/>
    <property type="match status" value="1"/>
</dbReference>
<dbReference type="AlphaFoldDB" id="A0A2S9Y5Y9"/>
<dbReference type="Proteomes" id="UP000238823">
    <property type="component" value="Unassembled WGS sequence"/>
</dbReference>
<reference evidence="1 2" key="1">
    <citation type="submission" date="2018-03" db="EMBL/GenBank/DDBJ databases">
        <title>Draft Genome Sequences of the Obligatory Marine Myxobacteria Enhygromyxa salina SWB007.</title>
        <authorList>
            <person name="Poehlein A."/>
            <person name="Moghaddam J.A."/>
            <person name="Harms H."/>
            <person name="Alanjari M."/>
            <person name="Koenig G.M."/>
            <person name="Daniel R."/>
            <person name="Schaeberle T.F."/>
        </authorList>
    </citation>
    <scope>NUCLEOTIDE SEQUENCE [LARGE SCALE GENOMIC DNA]</scope>
    <source>
        <strain evidence="1 2">SWB007</strain>
    </source>
</reference>
<name>A0A2S9Y5Y9_9BACT</name>
<evidence type="ECO:0000313" key="1">
    <source>
        <dbReference type="EMBL" id="PRQ00505.1"/>
    </source>
</evidence>
<dbReference type="Gene3D" id="3.30.1150.10">
    <property type="match status" value="1"/>
</dbReference>
<accession>A0A2S9Y5Y9</accession>
<dbReference type="EMBL" id="PVNL01000118">
    <property type="protein sequence ID" value="PRQ00505.1"/>
    <property type="molecule type" value="Genomic_DNA"/>
</dbReference>
<comment type="caution">
    <text evidence="1">The sequence shown here is derived from an EMBL/GenBank/DDBJ whole genome shotgun (WGS) entry which is preliminary data.</text>
</comment>
<sequence>MIDERSIHYSIEHCITTEGKVERVTARGRSSQRAVIDAVAEQVPKWRFKPLMIDGRPTPWCPSTRVDVEFRWRARPG</sequence>
<gene>
    <name evidence="1" type="ORF">ENSA7_59990</name>
</gene>
<dbReference type="OrthoDB" id="9810145at2"/>
<proteinExistence type="predicted"/>
<dbReference type="RefSeq" id="WP_106092859.1">
    <property type="nucleotide sequence ID" value="NZ_PVNL01000118.1"/>
</dbReference>
<evidence type="ECO:0000313" key="2">
    <source>
        <dbReference type="Proteomes" id="UP000238823"/>
    </source>
</evidence>